<feature type="region of interest" description="Disordered" evidence="1">
    <location>
        <begin position="36"/>
        <end position="61"/>
    </location>
</feature>
<name>A0AAV7TH00_PLEWA</name>
<feature type="non-terminal residue" evidence="2">
    <location>
        <position position="1"/>
    </location>
</feature>
<sequence length="61" mass="7120">EFLDLRFFPSLFFFLWVSFWRLRPAWCSIINSTMATGKGRPYLGQSRTSKKPGGAQRLADY</sequence>
<gene>
    <name evidence="2" type="ORF">NDU88_000515</name>
</gene>
<organism evidence="2 3">
    <name type="scientific">Pleurodeles waltl</name>
    <name type="common">Iberian ribbed newt</name>
    <dbReference type="NCBI Taxonomy" id="8319"/>
    <lineage>
        <taxon>Eukaryota</taxon>
        <taxon>Metazoa</taxon>
        <taxon>Chordata</taxon>
        <taxon>Craniata</taxon>
        <taxon>Vertebrata</taxon>
        <taxon>Euteleostomi</taxon>
        <taxon>Amphibia</taxon>
        <taxon>Batrachia</taxon>
        <taxon>Caudata</taxon>
        <taxon>Salamandroidea</taxon>
        <taxon>Salamandridae</taxon>
        <taxon>Pleurodelinae</taxon>
        <taxon>Pleurodeles</taxon>
    </lineage>
</organism>
<evidence type="ECO:0000313" key="3">
    <source>
        <dbReference type="Proteomes" id="UP001066276"/>
    </source>
</evidence>
<keyword evidence="3" id="KW-1185">Reference proteome</keyword>
<proteinExistence type="predicted"/>
<accession>A0AAV7TH00</accession>
<dbReference type="Proteomes" id="UP001066276">
    <property type="component" value="Chromosome 3_2"/>
</dbReference>
<evidence type="ECO:0000313" key="2">
    <source>
        <dbReference type="EMBL" id="KAJ1175224.1"/>
    </source>
</evidence>
<reference evidence="2" key="1">
    <citation type="journal article" date="2022" name="bioRxiv">
        <title>Sequencing and chromosome-scale assembly of the giantPleurodeles waltlgenome.</title>
        <authorList>
            <person name="Brown T."/>
            <person name="Elewa A."/>
            <person name="Iarovenko S."/>
            <person name="Subramanian E."/>
            <person name="Araus A.J."/>
            <person name="Petzold A."/>
            <person name="Susuki M."/>
            <person name="Suzuki K.-i.T."/>
            <person name="Hayashi T."/>
            <person name="Toyoda A."/>
            <person name="Oliveira C."/>
            <person name="Osipova E."/>
            <person name="Leigh N.D."/>
            <person name="Simon A."/>
            <person name="Yun M.H."/>
        </authorList>
    </citation>
    <scope>NUCLEOTIDE SEQUENCE</scope>
    <source>
        <strain evidence="2">20211129_DDA</strain>
        <tissue evidence="2">Liver</tissue>
    </source>
</reference>
<evidence type="ECO:0000256" key="1">
    <source>
        <dbReference type="SAM" id="MobiDB-lite"/>
    </source>
</evidence>
<dbReference type="AlphaFoldDB" id="A0AAV7TH00"/>
<protein>
    <submittedName>
        <fullName evidence="2">Uncharacterized protein</fullName>
    </submittedName>
</protein>
<dbReference type="EMBL" id="JANPWB010000006">
    <property type="protein sequence ID" value="KAJ1175224.1"/>
    <property type="molecule type" value="Genomic_DNA"/>
</dbReference>
<feature type="non-terminal residue" evidence="2">
    <location>
        <position position="61"/>
    </location>
</feature>
<comment type="caution">
    <text evidence="2">The sequence shown here is derived from an EMBL/GenBank/DDBJ whole genome shotgun (WGS) entry which is preliminary data.</text>
</comment>